<sequence>METRAEKAARAGGRWPARAAAGRRRERRRREGSRARERLARAAGESQGSGRGKASAVDQRRPRHRHSGVDAVQVESCALAPWPWSAGLTRSRRSATSELAADGDAITPAPAERVTTTMRKKQRGTIILICTQTQGEVGLLHFAATATINDSHSILE</sequence>
<accession>J3MVE5</accession>
<keyword evidence="3" id="KW-1185">Reference proteome</keyword>
<dbReference type="Proteomes" id="UP000006038">
    <property type="component" value="Chromosome 8"/>
</dbReference>
<name>J3MVE5_ORYBR</name>
<feature type="compositionally biased region" description="Low complexity" evidence="1">
    <location>
        <begin position="10"/>
        <end position="20"/>
    </location>
</feature>
<dbReference type="HOGENOM" id="CLU_1689441_0_0_1"/>
<reference evidence="2" key="2">
    <citation type="submission" date="2013-04" db="UniProtKB">
        <authorList>
            <consortium name="EnsemblPlants"/>
        </authorList>
    </citation>
    <scope>IDENTIFICATION</scope>
</reference>
<organism evidence="2">
    <name type="scientific">Oryza brachyantha</name>
    <name type="common">malo sina</name>
    <dbReference type="NCBI Taxonomy" id="4533"/>
    <lineage>
        <taxon>Eukaryota</taxon>
        <taxon>Viridiplantae</taxon>
        <taxon>Streptophyta</taxon>
        <taxon>Embryophyta</taxon>
        <taxon>Tracheophyta</taxon>
        <taxon>Spermatophyta</taxon>
        <taxon>Magnoliopsida</taxon>
        <taxon>Liliopsida</taxon>
        <taxon>Poales</taxon>
        <taxon>Poaceae</taxon>
        <taxon>BOP clade</taxon>
        <taxon>Oryzoideae</taxon>
        <taxon>Oryzeae</taxon>
        <taxon>Oryzinae</taxon>
        <taxon>Oryza</taxon>
    </lineage>
</organism>
<evidence type="ECO:0000313" key="2">
    <source>
        <dbReference type="EnsemblPlants" id="OB08G30760.1"/>
    </source>
</evidence>
<evidence type="ECO:0000313" key="3">
    <source>
        <dbReference type="Proteomes" id="UP000006038"/>
    </source>
</evidence>
<dbReference type="AlphaFoldDB" id="J3MVE5"/>
<reference evidence="2" key="1">
    <citation type="journal article" date="2013" name="Nat. Commun.">
        <title>Whole-genome sequencing of Oryza brachyantha reveals mechanisms underlying Oryza genome evolution.</title>
        <authorList>
            <person name="Chen J."/>
            <person name="Huang Q."/>
            <person name="Gao D."/>
            <person name="Wang J."/>
            <person name="Lang Y."/>
            <person name="Liu T."/>
            <person name="Li B."/>
            <person name="Bai Z."/>
            <person name="Luis Goicoechea J."/>
            <person name="Liang C."/>
            <person name="Chen C."/>
            <person name="Zhang W."/>
            <person name="Sun S."/>
            <person name="Liao Y."/>
            <person name="Zhang X."/>
            <person name="Yang L."/>
            <person name="Song C."/>
            <person name="Wang M."/>
            <person name="Shi J."/>
            <person name="Liu G."/>
            <person name="Liu J."/>
            <person name="Zhou H."/>
            <person name="Zhou W."/>
            <person name="Yu Q."/>
            <person name="An N."/>
            <person name="Chen Y."/>
            <person name="Cai Q."/>
            <person name="Wang B."/>
            <person name="Liu B."/>
            <person name="Min J."/>
            <person name="Huang Y."/>
            <person name="Wu H."/>
            <person name="Li Z."/>
            <person name="Zhang Y."/>
            <person name="Yin Y."/>
            <person name="Song W."/>
            <person name="Jiang J."/>
            <person name="Jackson S.A."/>
            <person name="Wing R.A."/>
            <person name="Wang J."/>
            <person name="Chen M."/>
        </authorList>
    </citation>
    <scope>NUCLEOTIDE SEQUENCE [LARGE SCALE GENOMIC DNA]</scope>
    <source>
        <strain evidence="2">cv. IRGC 101232</strain>
    </source>
</reference>
<proteinExistence type="predicted"/>
<protein>
    <submittedName>
        <fullName evidence="2">Uncharacterized protein</fullName>
    </submittedName>
</protein>
<feature type="compositionally biased region" description="Basic residues" evidence="1">
    <location>
        <begin position="21"/>
        <end position="31"/>
    </location>
</feature>
<dbReference type="EnsemblPlants" id="OB08G30760.1">
    <property type="protein sequence ID" value="OB08G30760.1"/>
    <property type="gene ID" value="OB08G30760"/>
</dbReference>
<evidence type="ECO:0000256" key="1">
    <source>
        <dbReference type="SAM" id="MobiDB-lite"/>
    </source>
</evidence>
<dbReference type="Gramene" id="OB08G30760.1">
    <property type="protein sequence ID" value="OB08G30760.1"/>
    <property type="gene ID" value="OB08G30760"/>
</dbReference>
<feature type="region of interest" description="Disordered" evidence="1">
    <location>
        <begin position="1"/>
        <end position="72"/>
    </location>
</feature>